<name>A0A426XB81_ENSVE</name>
<evidence type="ECO:0000313" key="2">
    <source>
        <dbReference type="Proteomes" id="UP000287651"/>
    </source>
</evidence>
<comment type="caution">
    <text evidence="1">The sequence shown here is derived from an EMBL/GenBank/DDBJ whole genome shotgun (WGS) entry which is preliminary data.</text>
</comment>
<organism evidence="1 2">
    <name type="scientific">Ensete ventricosum</name>
    <name type="common">Abyssinian banana</name>
    <name type="synonym">Musa ensete</name>
    <dbReference type="NCBI Taxonomy" id="4639"/>
    <lineage>
        <taxon>Eukaryota</taxon>
        <taxon>Viridiplantae</taxon>
        <taxon>Streptophyta</taxon>
        <taxon>Embryophyta</taxon>
        <taxon>Tracheophyta</taxon>
        <taxon>Spermatophyta</taxon>
        <taxon>Magnoliopsida</taxon>
        <taxon>Liliopsida</taxon>
        <taxon>Zingiberales</taxon>
        <taxon>Musaceae</taxon>
        <taxon>Ensete</taxon>
    </lineage>
</organism>
<reference evidence="1 2" key="1">
    <citation type="journal article" date="2014" name="Agronomy (Basel)">
        <title>A Draft Genome Sequence for Ensete ventricosum, the Drought-Tolerant Tree Against Hunger.</title>
        <authorList>
            <person name="Harrison J."/>
            <person name="Moore K.A."/>
            <person name="Paszkiewicz K."/>
            <person name="Jones T."/>
            <person name="Grant M."/>
            <person name="Ambacheew D."/>
            <person name="Muzemil S."/>
            <person name="Studholme D.J."/>
        </authorList>
    </citation>
    <scope>NUCLEOTIDE SEQUENCE [LARGE SCALE GENOMIC DNA]</scope>
</reference>
<sequence>EALGVVRSRSLGVGVLLGRSIPYSDHPKLRIRMDSNTWYYSSVLGISLPFYSHPSSFHSRPKQFPQFLEDCHEFHRHLYRY</sequence>
<dbReference type="AlphaFoldDB" id="A0A426XB81"/>
<dbReference type="Proteomes" id="UP000287651">
    <property type="component" value="Unassembled WGS sequence"/>
</dbReference>
<feature type="non-terminal residue" evidence="1">
    <location>
        <position position="1"/>
    </location>
</feature>
<dbReference type="EMBL" id="AMZH03023213">
    <property type="protein sequence ID" value="RRT36714.1"/>
    <property type="molecule type" value="Genomic_DNA"/>
</dbReference>
<evidence type="ECO:0000313" key="1">
    <source>
        <dbReference type="EMBL" id="RRT36714.1"/>
    </source>
</evidence>
<protein>
    <submittedName>
        <fullName evidence="1">Uncharacterized protein</fullName>
    </submittedName>
</protein>
<accession>A0A426XB81</accession>
<gene>
    <name evidence="1" type="ORF">B296_00030145</name>
</gene>
<proteinExistence type="predicted"/>